<dbReference type="EMBL" id="JARBDR010000486">
    <property type="protein sequence ID" value="KAJ8311814.1"/>
    <property type="molecule type" value="Genomic_DNA"/>
</dbReference>
<dbReference type="InterPro" id="IPR020568">
    <property type="entry name" value="Ribosomal_Su5_D2-typ_SF"/>
</dbReference>
<dbReference type="Proteomes" id="UP001217089">
    <property type="component" value="Unassembled WGS sequence"/>
</dbReference>
<dbReference type="Pfam" id="PF01205">
    <property type="entry name" value="Impact_N"/>
    <property type="match status" value="1"/>
</dbReference>
<dbReference type="Gene3D" id="3.30.230.30">
    <property type="entry name" value="Impact, N-terminal domain"/>
    <property type="match status" value="1"/>
</dbReference>
<comment type="similarity">
    <text evidence="1">Belongs to the IMPACT family.</text>
</comment>
<accession>A0ABQ9F332</accession>
<feature type="domain" description="Impact N-terminal" evidence="2">
    <location>
        <begin position="225"/>
        <end position="325"/>
    </location>
</feature>
<keyword evidence="4" id="KW-1185">Reference proteome</keyword>
<dbReference type="SUPFAM" id="SSF54211">
    <property type="entry name" value="Ribosomal protein S5 domain 2-like"/>
    <property type="match status" value="1"/>
</dbReference>
<sequence length="335" mass="37936">MSYFLQLLWNKNVLFFPFCWYDITKVCGCPPLFPANHVTTTVSDVLLRFKKNGIRILNVLFNSVWNFPELLKTAETKNVKVNAKLDSVIQEGNNHLADITLLQEENKRINKDVDLLRAYAIRMEKRLEFLEKLLTDLPRRSMKKNIVITGLEEKEHENLRHVVSDIFKKDLLTGDKLIIKRNGTLYREKIETLKATDVFHHSKYVKPKYKIATGDYLAENGNFIQGHALPVSNKQEVRAGLLQKLASPTTASCSHNILAYRYVGPNGVINDGVEDDGEYGGGRCILNAMEGEGINNALVVVSRVFGQKLGYKRFSYFKNAARTALQKASSGALNN</sequence>
<comment type="caution">
    <text evidence="3">The sequence shown here is derived from an EMBL/GenBank/DDBJ whole genome shotgun (WGS) entry which is preliminary data.</text>
</comment>
<dbReference type="InterPro" id="IPR036956">
    <property type="entry name" value="Impact_N_sf"/>
</dbReference>
<gene>
    <name evidence="3" type="ORF">KUTeg_010627</name>
</gene>
<evidence type="ECO:0000313" key="4">
    <source>
        <dbReference type="Proteomes" id="UP001217089"/>
    </source>
</evidence>
<organism evidence="3 4">
    <name type="scientific">Tegillarca granosa</name>
    <name type="common">Malaysian cockle</name>
    <name type="synonym">Anadara granosa</name>
    <dbReference type="NCBI Taxonomy" id="220873"/>
    <lineage>
        <taxon>Eukaryota</taxon>
        <taxon>Metazoa</taxon>
        <taxon>Spiralia</taxon>
        <taxon>Lophotrochozoa</taxon>
        <taxon>Mollusca</taxon>
        <taxon>Bivalvia</taxon>
        <taxon>Autobranchia</taxon>
        <taxon>Pteriomorphia</taxon>
        <taxon>Arcoida</taxon>
        <taxon>Arcoidea</taxon>
        <taxon>Arcidae</taxon>
        <taxon>Tegillarca</taxon>
    </lineage>
</organism>
<protein>
    <recommendedName>
        <fullName evidence="2">Impact N-terminal domain-containing protein</fullName>
    </recommendedName>
</protein>
<evidence type="ECO:0000259" key="2">
    <source>
        <dbReference type="Pfam" id="PF01205"/>
    </source>
</evidence>
<dbReference type="InterPro" id="IPR001498">
    <property type="entry name" value="Impact_N"/>
</dbReference>
<evidence type="ECO:0000313" key="3">
    <source>
        <dbReference type="EMBL" id="KAJ8311814.1"/>
    </source>
</evidence>
<dbReference type="InterPro" id="IPR023582">
    <property type="entry name" value="Impact"/>
</dbReference>
<reference evidence="3 4" key="1">
    <citation type="submission" date="2022-12" db="EMBL/GenBank/DDBJ databases">
        <title>Chromosome-level genome of Tegillarca granosa.</title>
        <authorList>
            <person name="Kim J."/>
        </authorList>
    </citation>
    <scope>NUCLEOTIDE SEQUENCE [LARGE SCALE GENOMIC DNA]</scope>
    <source>
        <strain evidence="3">Teg-2019</strain>
        <tissue evidence="3">Adductor muscle</tissue>
    </source>
</reference>
<dbReference type="PANTHER" id="PTHR16301">
    <property type="entry name" value="IMPACT-RELATED"/>
    <property type="match status" value="1"/>
</dbReference>
<dbReference type="PANTHER" id="PTHR16301:SF25">
    <property type="entry name" value="PROTEIN IMPACT"/>
    <property type="match status" value="1"/>
</dbReference>
<proteinExistence type="inferred from homology"/>
<evidence type="ECO:0000256" key="1">
    <source>
        <dbReference type="ARBA" id="ARBA00007665"/>
    </source>
</evidence>
<name>A0ABQ9F332_TEGGR</name>